<dbReference type="Gene3D" id="2.10.260.10">
    <property type="match status" value="1"/>
</dbReference>
<dbReference type="NCBIfam" id="TIGR01439">
    <property type="entry name" value="lp_hng_hel_AbrB"/>
    <property type="match status" value="1"/>
</dbReference>
<dbReference type="KEGG" id="ape:APE_2617a"/>
<organism evidence="2 3">
    <name type="scientific">Aeropyrum pernix (strain ATCC 700893 / DSM 11879 / JCM 9820 / NBRC 100138 / K1)</name>
    <dbReference type="NCBI Taxonomy" id="272557"/>
    <lineage>
        <taxon>Archaea</taxon>
        <taxon>Thermoproteota</taxon>
        <taxon>Thermoprotei</taxon>
        <taxon>Desulfurococcales</taxon>
        <taxon>Desulfurococcaceae</taxon>
        <taxon>Aeropyrum</taxon>
    </lineage>
</organism>
<proteinExistence type="predicted"/>
<dbReference type="InterPro" id="IPR037914">
    <property type="entry name" value="SpoVT-AbrB_sf"/>
</dbReference>
<dbReference type="SMART" id="SM00966">
    <property type="entry name" value="SpoVT_AbrB"/>
    <property type="match status" value="1"/>
</dbReference>
<feature type="domain" description="SpoVT-AbrB" evidence="1">
    <location>
        <begin position="1"/>
        <end position="47"/>
    </location>
</feature>
<dbReference type="eggNOG" id="arCOG00812">
    <property type="taxonomic scope" value="Archaea"/>
</dbReference>
<dbReference type="GeneID" id="1445574"/>
<dbReference type="STRING" id="272557.APE_2617a"/>
<reference evidence="2 3" key="1">
    <citation type="journal article" date="1999" name="DNA Res.">
        <title>Complete genome sequence of an aerobic hyper-thermophilic crenarchaeon, Aeropyrum pernix K1.</title>
        <authorList>
            <person name="Kawarabayasi Y."/>
            <person name="Hino Y."/>
            <person name="Horikawa H."/>
            <person name="Yamazaki S."/>
            <person name="Haikawa Y."/>
            <person name="Jin-no K."/>
            <person name="Takahashi M."/>
            <person name="Sekine M."/>
            <person name="Baba S."/>
            <person name="Ankai A."/>
            <person name="Kosugi H."/>
            <person name="Hosoyama A."/>
            <person name="Fukui S."/>
            <person name="Nagai Y."/>
            <person name="Nishijima K."/>
            <person name="Nakazawa H."/>
            <person name="Takamiya M."/>
            <person name="Masuda S."/>
            <person name="Funahashi T."/>
            <person name="Tanaka T."/>
            <person name="Kudoh Y."/>
            <person name="Yamazaki J."/>
            <person name="Kushida N."/>
            <person name="Oguchi A."/>
            <person name="Aoki K."/>
            <person name="Kubota K."/>
            <person name="Nakamura Y."/>
            <person name="Nomura N."/>
            <person name="Sako Y."/>
            <person name="Kikuchi H."/>
        </authorList>
    </citation>
    <scope>NUCLEOTIDE SEQUENCE [LARGE SCALE GENOMIC DNA]</scope>
    <source>
        <strain evidence="3">ATCC 700893 / DSM 11879 / JCM 9820 / NBRC 100138 / K1</strain>
    </source>
</reference>
<evidence type="ECO:0000313" key="3">
    <source>
        <dbReference type="Proteomes" id="UP000002518"/>
    </source>
</evidence>
<dbReference type="Pfam" id="PF04014">
    <property type="entry name" value="MazE_antitoxin"/>
    <property type="match status" value="1"/>
</dbReference>
<dbReference type="AlphaFoldDB" id="Q05DW3"/>
<dbReference type="RefSeq" id="WP_010867119.1">
    <property type="nucleotide sequence ID" value="NC_000854.2"/>
</dbReference>
<keyword evidence="3" id="KW-1185">Reference proteome</keyword>
<dbReference type="GO" id="GO:0003677">
    <property type="term" value="F:DNA binding"/>
    <property type="evidence" value="ECO:0007669"/>
    <property type="project" value="InterPro"/>
</dbReference>
<dbReference type="SUPFAM" id="SSF89447">
    <property type="entry name" value="AbrB/MazE/MraZ-like"/>
    <property type="match status" value="1"/>
</dbReference>
<sequence length="86" mass="9749">MSLVVVDDRGRIVIPSRLRRKLGLKKGDTFIIINVKNDLLVLKRVDVERLAREIAEEVARSGLDLEELGRKVEEEANKIAKEKIDG</sequence>
<protein>
    <recommendedName>
        <fullName evidence="1">SpoVT-AbrB domain-containing protein</fullName>
    </recommendedName>
</protein>
<gene>
    <name evidence="2" type="ordered locus">APE_2617a</name>
</gene>
<dbReference type="Proteomes" id="UP000002518">
    <property type="component" value="Chromosome"/>
</dbReference>
<dbReference type="PROSITE" id="PS51740">
    <property type="entry name" value="SPOVT_ABRB"/>
    <property type="match status" value="1"/>
</dbReference>
<dbReference type="InterPro" id="IPR007159">
    <property type="entry name" value="SpoVT-AbrB_dom"/>
</dbReference>
<evidence type="ECO:0000313" key="2">
    <source>
        <dbReference type="EMBL" id="BAF34838.1"/>
    </source>
</evidence>
<name>Q05DW3_AERPE</name>
<evidence type="ECO:0000259" key="1">
    <source>
        <dbReference type="PROSITE" id="PS51740"/>
    </source>
</evidence>
<dbReference type="EMBL" id="BA000002">
    <property type="protein sequence ID" value="BAF34838.1"/>
    <property type="molecule type" value="Genomic_DNA"/>
</dbReference>
<dbReference type="EnsemblBacteria" id="BAF34838">
    <property type="protein sequence ID" value="BAF34838"/>
    <property type="gene ID" value="APE_2617a"/>
</dbReference>
<accession>Q05DW3</accession>